<dbReference type="AlphaFoldDB" id="A0A0X3BQK6"/>
<evidence type="ECO:0000256" key="2">
    <source>
        <dbReference type="ARBA" id="ARBA00010447"/>
    </source>
</evidence>
<protein>
    <recommendedName>
        <fullName evidence="3">cysteine desulfurase</fullName>
        <ecNumber evidence="3">2.8.1.7</ecNumber>
    </recommendedName>
</protein>
<dbReference type="Gene3D" id="3.90.1150.10">
    <property type="entry name" value="Aspartate Aminotransferase, domain 1"/>
    <property type="match status" value="1"/>
</dbReference>
<evidence type="ECO:0000313" key="11">
    <source>
        <dbReference type="Proteomes" id="UP000069850"/>
    </source>
</evidence>
<organism evidence="10 11">
    <name type="scientific">Methanoculleus bourgensis</name>
    <dbReference type="NCBI Taxonomy" id="83986"/>
    <lineage>
        <taxon>Archaea</taxon>
        <taxon>Methanobacteriati</taxon>
        <taxon>Methanobacteriota</taxon>
        <taxon>Stenosarchaea group</taxon>
        <taxon>Methanomicrobia</taxon>
        <taxon>Methanomicrobiales</taxon>
        <taxon>Methanomicrobiaceae</taxon>
        <taxon>Methanoculleus</taxon>
    </lineage>
</organism>
<feature type="domain" description="Phosphoadenosine phosphosulphate reductase" evidence="9">
    <location>
        <begin position="234"/>
        <end position="396"/>
    </location>
</feature>
<evidence type="ECO:0000256" key="3">
    <source>
        <dbReference type="ARBA" id="ARBA00012239"/>
    </source>
</evidence>
<evidence type="ECO:0000313" key="10">
    <source>
        <dbReference type="EMBL" id="CVK34308.1"/>
    </source>
</evidence>
<accession>A0A0X3BQK6</accession>
<keyword evidence="5" id="KW-0663">Pyridoxal phosphate</keyword>
<evidence type="ECO:0000256" key="4">
    <source>
        <dbReference type="ARBA" id="ARBA00022679"/>
    </source>
</evidence>
<dbReference type="PANTHER" id="PTHR43586:SF8">
    <property type="entry name" value="CYSTEINE DESULFURASE 1, CHLOROPLASTIC"/>
    <property type="match status" value="1"/>
</dbReference>
<evidence type="ECO:0000256" key="7">
    <source>
        <dbReference type="RuleBase" id="RU004504"/>
    </source>
</evidence>
<dbReference type="GO" id="GO:0031071">
    <property type="term" value="F:cysteine desulfurase activity"/>
    <property type="evidence" value="ECO:0007669"/>
    <property type="project" value="UniProtKB-EC"/>
</dbReference>
<dbReference type="Proteomes" id="UP000069850">
    <property type="component" value="Chromosome 1"/>
</dbReference>
<dbReference type="InterPro" id="IPR015424">
    <property type="entry name" value="PyrdxlP-dep_Trfase"/>
</dbReference>
<feature type="domain" description="Aminotransferase class V" evidence="8">
    <location>
        <begin position="511"/>
        <end position="877"/>
    </location>
</feature>
<dbReference type="PANTHER" id="PTHR43586">
    <property type="entry name" value="CYSTEINE DESULFURASE"/>
    <property type="match status" value="1"/>
</dbReference>
<dbReference type="GO" id="GO:0006534">
    <property type="term" value="P:cysteine metabolic process"/>
    <property type="evidence" value="ECO:0007669"/>
    <property type="project" value="InterPro"/>
</dbReference>
<dbReference type="SUPFAM" id="SSF52402">
    <property type="entry name" value="Adenine nucleotide alpha hydrolases-like"/>
    <property type="match status" value="1"/>
</dbReference>
<dbReference type="InterPro" id="IPR010970">
    <property type="entry name" value="Cys_dSase_SufS"/>
</dbReference>
<comment type="similarity">
    <text evidence="2">Belongs to the class-V pyridoxal-phosphate-dependent aminotransferase family. Csd subfamily.</text>
</comment>
<dbReference type="InterPro" id="IPR015421">
    <property type="entry name" value="PyrdxlP-dep_Trfase_major"/>
</dbReference>
<evidence type="ECO:0000259" key="8">
    <source>
        <dbReference type="Pfam" id="PF00266"/>
    </source>
</evidence>
<dbReference type="InterPro" id="IPR015422">
    <property type="entry name" value="PyrdxlP-dep_Trfase_small"/>
</dbReference>
<proteinExistence type="inferred from homology"/>
<evidence type="ECO:0000259" key="9">
    <source>
        <dbReference type="Pfam" id="PF01507"/>
    </source>
</evidence>
<dbReference type="KEGG" id="mema:MMAB1_3095"/>
<dbReference type="EC" id="2.8.1.7" evidence="3"/>
<reference evidence="10 11" key="1">
    <citation type="submission" date="2016-01" db="EMBL/GenBank/DDBJ databases">
        <authorList>
            <person name="Manzoor S."/>
        </authorList>
    </citation>
    <scope>NUCLEOTIDE SEQUENCE [LARGE SCALE GENOMIC DNA]</scope>
    <source>
        <strain evidence="10">Methanoculleus sp MAB1</strain>
    </source>
</reference>
<dbReference type="SUPFAM" id="SSF53383">
    <property type="entry name" value="PLP-dependent transferases"/>
    <property type="match status" value="1"/>
</dbReference>
<dbReference type="InterPro" id="IPR014729">
    <property type="entry name" value="Rossmann-like_a/b/a_fold"/>
</dbReference>
<evidence type="ECO:0000256" key="5">
    <source>
        <dbReference type="ARBA" id="ARBA00022898"/>
    </source>
</evidence>
<evidence type="ECO:0000256" key="1">
    <source>
        <dbReference type="ARBA" id="ARBA00001933"/>
    </source>
</evidence>
<dbReference type="OrthoDB" id="5817at2157"/>
<sequence length="888" mass="98308">MPATTKYSSEMREPAVKKILYWCDNCNVPLIGRTCACGARSREIPLLQPYDVRPALAADMALIRGLLAAQFGDIPLPGVVLLNKTGGTDRADLVIVHGDRFGWLMFDPVTRQFSLDIAPEALPYILPHATRGIVDLEAEHAVNAHKGRIGGKRFPLSTPVPDGTVIVSYKNRFGTGVVKDGQVRVKELVPVEPRTRPDPGWDVVIGKNRYHLKNLERNAVRTIRKHMNDRPCVNVSFSGGKDSTAALHLARKAGVEKAFFIDTGIELPETVEFVASQGVEIIRKGGDFFQAVEKAGPPGKDLRWCCKLLKLHPLKIYLSGVGPCVTIQGNRWYESWNRADLDETSQNPANPLQLNVSPIRNWRALEVFLYLWWRKAPINPLYEKGLERIGCYLCPAALESEYEGLRKMHPELTERWDGFLERWAKKTGMPDAYHQWGLWRWRALPPKMRELCRDRGIPLNDDFTLQAAPVKELIEVAEMETARSCEPASPAGKEFSAEEIRRDFPILGDIIYLDNAATSFSPEPVVEALVEFEHRYRANVGRGIHRLTQIATQRYWHAHEKVARFIGGEAGVTIFTKNTTEAINMVAQGLSWKPGDRVVTTILEHHSNLLPWRALGKQGVSLDVIGINADYSLDLAALEESLERGGVRLVAVTHASNVLGVTTPVPEIARMCQKHGALLLVDAAQSLPHMPVDVSRLGCDFLCFSGHKMFGPTGTGVLWMREAILEPSVLGGGMVESVTAEGFVPAEGYQRYEAGTPNVGGGIALGVAVDYLSAIGMERIHQYEERLTARLIEGLSRIEGVRVYASRRAGSRIGVVSFTIDGLHPQEVAHLLDEEADILVRSGHHCCQPLMEHLGLPNGTVRASLAAYTTEQEIDLLLAAVSEISRGR</sequence>
<comment type="catalytic activity">
    <reaction evidence="6">
        <text>(sulfur carrier)-H + L-cysteine = (sulfur carrier)-SH + L-alanine</text>
        <dbReference type="Rhea" id="RHEA:43892"/>
        <dbReference type="Rhea" id="RHEA-COMP:14737"/>
        <dbReference type="Rhea" id="RHEA-COMP:14739"/>
        <dbReference type="ChEBI" id="CHEBI:29917"/>
        <dbReference type="ChEBI" id="CHEBI:35235"/>
        <dbReference type="ChEBI" id="CHEBI:57972"/>
        <dbReference type="ChEBI" id="CHEBI:64428"/>
        <dbReference type="EC" id="2.8.1.7"/>
    </reaction>
</comment>
<evidence type="ECO:0000256" key="6">
    <source>
        <dbReference type="ARBA" id="ARBA00050776"/>
    </source>
</evidence>
<dbReference type="Pfam" id="PF01507">
    <property type="entry name" value="PAPS_reduct"/>
    <property type="match status" value="1"/>
</dbReference>
<dbReference type="CDD" id="cd06453">
    <property type="entry name" value="SufS_like"/>
    <property type="match status" value="1"/>
</dbReference>
<dbReference type="EMBL" id="LT158599">
    <property type="protein sequence ID" value="CVK34308.1"/>
    <property type="molecule type" value="Genomic_DNA"/>
</dbReference>
<dbReference type="InterPro" id="IPR020578">
    <property type="entry name" value="Aminotrans_V_PyrdxlP_BS"/>
</dbReference>
<gene>
    <name evidence="10" type="ORF">MMAB1_3095</name>
</gene>
<name>A0A0X3BQK6_9EURY</name>
<dbReference type="InterPro" id="IPR002500">
    <property type="entry name" value="PAPS_reduct_dom"/>
</dbReference>
<dbReference type="Pfam" id="PF00266">
    <property type="entry name" value="Aminotran_5"/>
    <property type="match status" value="1"/>
</dbReference>
<dbReference type="Gene3D" id="3.40.640.10">
    <property type="entry name" value="Type I PLP-dependent aspartate aminotransferase-like (Major domain)"/>
    <property type="match status" value="1"/>
</dbReference>
<dbReference type="Gene3D" id="3.40.50.620">
    <property type="entry name" value="HUPs"/>
    <property type="match status" value="1"/>
</dbReference>
<dbReference type="InterPro" id="IPR000192">
    <property type="entry name" value="Aminotrans_V_dom"/>
</dbReference>
<keyword evidence="4 10" id="KW-0808">Transferase</keyword>
<dbReference type="GO" id="GO:0030170">
    <property type="term" value="F:pyridoxal phosphate binding"/>
    <property type="evidence" value="ECO:0007669"/>
    <property type="project" value="InterPro"/>
</dbReference>
<comment type="cofactor">
    <cofactor evidence="1 7">
        <name>pyridoxal 5'-phosphate</name>
        <dbReference type="ChEBI" id="CHEBI:597326"/>
    </cofactor>
</comment>
<dbReference type="PROSITE" id="PS00595">
    <property type="entry name" value="AA_TRANSFER_CLASS_5"/>
    <property type="match status" value="1"/>
</dbReference>